<dbReference type="InterPro" id="IPR014729">
    <property type="entry name" value="Rossmann-like_a/b/a_fold"/>
</dbReference>
<dbReference type="SUPFAM" id="SSF52402">
    <property type="entry name" value="Adenine nucleotide alpha hydrolases-like"/>
    <property type="match status" value="1"/>
</dbReference>
<keyword evidence="5" id="KW-1185">Reference proteome</keyword>
<feature type="compositionally biased region" description="Low complexity" evidence="2">
    <location>
        <begin position="244"/>
        <end position="255"/>
    </location>
</feature>
<dbReference type="GO" id="GO:0008033">
    <property type="term" value="P:tRNA processing"/>
    <property type="evidence" value="ECO:0007669"/>
    <property type="project" value="InterPro"/>
</dbReference>
<feature type="region of interest" description="Disordered" evidence="2">
    <location>
        <begin position="238"/>
        <end position="269"/>
    </location>
</feature>
<keyword evidence="1" id="KW-0808">Transferase</keyword>
<dbReference type="Proteomes" id="UP000276223">
    <property type="component" value="Unassembled WGS sequence"/>
</dbReference>
<dbReference type="PANTHER" id="PTHR43686:SF1">
    <property type="entry name" value="AMINOTRAN_5 DOMAIN-CONTAINING PROTEIN"/>
    <property type="match status" value="1"/>
</dbReference>
<dbReference type="AlphaFoldDB" id="A0A3N1UP26"/>
<sequence length="269" mass="30504">MAYIDKEVRKLVGKAVHHYGLIDPGDRIAVAVSGGKDSVLLLWLLRERLRRVPIHYELVAVHVDLGFTPSTAEPLETFFRAEGFDYRILRTDYGLHAHSPQNRENPCFLCARRRRAAIFREARALGCSKVALAHNQDDFIETFFVNICYGAQTASMVPRQSFFGGTLVVIRPLALVDSHKVDRLVRRLGLPTMDNPCPSASRNARRRIREFLFDLYRSNRKIRGNIFHAMSHVNLEYLPPALPRRPGSTRGTPRGAAQHDGKETDPLSH</sequence>
<evidence type="ECO:0000313" key="4">
    <source>
        <dbReference type="EMBL" id="ROQ91149.1"/>
    </source>
</evidence>
<dbReference type="GO" id="GO:0016740">
    <property type="term" value="F:transferase activity"/>
    <property type="evidence" value="ECO:0007669"/>
    <property type="project" value="UniProtKB-KW"/>
</dbReference>
<dbReference type="EMBL" id="RJVA01000013">
    <property type="protein sequence ID" value="ROQ91149.1"/>
    <property type="molecule type" value="Genomic_DNA"/>
</dbReference>
<evidence type="ECO:0000256" key="2">
    <source>
        <dbReference type="SAM" id="MobiDB-lite"/>
    </source>
</evidence>
<evidence type="ECO:0000313" key="5">
    <source>
        <dbReference type="Proteomes" id="UP000276223"/>
    </source>
</evidence>
<dbReference type="Pfam" id="PF01171">
    <property type="entry name" value="ATP_bind_3"/>
    <property type="match status" value="1"/>
</dbReference>
<dbReference type="PANTHER" id="PTHR43686">
    <property type="entry name" value="SULFURTRANSFERASE-RELATED"/>
    <property type="match status" value="1"/>
</dbReference>
<dbReference type="RefSeq" id="WP_123290866.1">
    <property type="nucleotide sequence ID" value="NZ_RJVA01000013.1"/>
</dbReference>
<accession>A0A3N1UP26</accession>
<feature type="domain" description="tRNA(Ile)-lysidine/2-thiocytidine synthase N-terminal" evidence="3">
    <location>
        <begin position="28"/>
        <end position="210"/>
    </location>
</feature>
<protein>
    <submittedName>
        <fullName evidence="4">tRNA 2-thiocytidine biosynthesis protein TtcA</fullName>
    </submittedName>
</protein>
<feature type="compositionally biased region" description="Basic and acidic residues" evidence="2">
    <location>
        <begin position="257"/>
        <end position="269"/>
    </location>
</feature>
<comment type="caution">
    <text evidence="4">The sequence shown here is derived from an EMBL/GenBank/DDBJ whole genome shotgun (WGS) entry which is preliminary data.</text>
</comment>
<organism evidence="4 5">
    <name type="scientific">Desulfosoma caldarium</name>
    <dbReference type="NCBI Taxonomy" id="610254"/>
    <lineage>
        <taxon>Bacteria</taxon>
        <taxon>Pseudomonadati</taxon>
        <taxon>Thermodesulfobacteriota</taxon>
        <taxon>Syntrophobacteria</taxon>
        <taxon>Syntrophobacterales</taxon>
        <taxon>Syntrophobacteraceae</taxon>
        <taxon>Desulfosoma</taxon>
    </lineage>
</organism>
<name>A0A3N1UP26_9BACT</name>
<reference evidence="4 5" key="1">
    <citation type="submission" date="2018-11" db="EMBL/GenBank/DDBJ databases">
        <title>Genomic Encyclopedia of Type Strains, Phase IV (KMG-IV): sequencing the most valuable type-strain genomes for metagenomic binning, comparative biology and taxonomic classification.</title>
        <authorList>
            <person name="Goeker M."/>
        </authorList>
    </citation>
    <scope>NUCLEOTIDE SEQUENCE [LARGE SCALE GENOMIC DNA]</scope>
    <source>
        <strain evidence="4 5">DSM 22027</strain>
    </source>
</reference>
<dbReference type="InterPro" id="IPR011063">
    <property type="entry name" value="TilS/TtcA_N"/>
</dbReference>
<gene>
    <name evidence="4" type="ORF">EDC27_2433</name>
</gene>
<evidence type="ECO:0000259" key="3">
    <source>
        <dbReference type="Pfam" id="PF01171"/>
    </source>
</evidence>
<proteinExistence type="predicted"/>
<evidence type="ECO:0000256" key="1">
    <source>
        <dbReference type="ARBA" id="ARBA00022679"/>
    </source>
</evidence>
<dbReference type="OrthoDB" id="9801054at2"/>
<dbReference type="PIRSF" id="PIRSF004976">
    <property type="entry name" value="ATPase_YdaO"/>
    <property type="match status" value="1"/>
</dbReference>
<dbReference type="InterPro" id="IPR035107">
    <property type="entry name" value="tRNA_thiolation_TtcA_Ctu1"/>
</dbReference>
<dbReference type="Gene3D" id="3.40.50.620">
    <property type="entry name" value="HUPs"/>
    <property type="match status" value="1"/>
</dbReference>